<dbReference type="EMBL" id="BAAACA010000020">
    <property type="protein sequence ID" value="GAA0604052.1"/>
    <property type="molecule type" value="Genomic_DNA"/>
</dbReference>
<organism evidence="1 2">
    <name type="scientific">Streptomyces crystallinus</name>
    <dbReference type="NCBI Taxonomy" id="68191"/>
    <lineage>
        <taxon>Bacteria</taxon>
        <taxon>Bacillati</taxon>
        <taxon>Actinomycetota</taxon>
        <taxon>Actinomycetes</taxon>
        <taxon>Kitasatosporales</taxon>
        <taxon>Streptomycetaceae</taxon>
        <taxon>Streptomyces</taxon>
    </lineage>
</organism>
<reference evidence="2" key="1">
    <citation type="journal article" date="2019" name="Int. J. Syst. Evol. Microbiol.">
        <title>The Global Catalogue of Microorganisms (GCM) 10K type strain sequencing project: providing services to taxonomists for standard genome sequencing and annotation.</title>
        <authorList>
            <consortium name="The Broad Institute Genomics Platform"/>
            <consortium name="The Broad Institute Genome Sequencing Center for Infectious Disease"/>
            <person name="Wu L."/>
            <person name="Ma J."/>
        </authorList>
    </citation>
    <scope>NUCLEOTIDE SEQUENCE [LARGE SCALE GENOMIC DNA]</scope>
    <source>
        <strain evidence="2">JCM 5067</strain>
    </source>
</reference>
<name>A0ABP3R9S0_9ACTN</name>
<dbReference type="Proteomes" id="UP001500668">
    <property type="component" value="Unassembled WGS sequence"/>
</dbReference>
<gene>
    <name evidence="1" type="ORF">GCM10010394_37170</name>
</gene>
<sequence>MSPLRLDRCRPLGAAVPLERSPGGTGCPHPETPVHPVVALWQTGTVLAFLMIMDSSAPVRSDR</sequence>
<evidence type="ECO:0000313" key="2">
    <source>
        <dbReference type="Proteomes" id="UP001500668"/>
    </source>
</evidence>
<keyword evidence="2" id="KW-1185">Reference proteome</keyword>
<comment type="caution">
    <text evidence="1">The sequence shown here is derived from an EMBL/GenBank/DDBJ whole genome shotgun (WGS) entry which is preliminary data.</text>
</comment>
<proteinExistence type="predicted"/>
<accession>A0ABP3R9S0</accession>
<evidence type="ECO:0000313" key="1">
    <source>
        <dbReference type="EMBL" id="GAA0604052.1"/>
    </source>
</evidence>
<protein>
    <submittedName>
        <fullName evidence="1">Uncharacterized protein</fullName>
    </submittedName>
</protein>